<dbReference type="AlphaFoldDB" id="A0A0G4GUU9"/>
<name>A0A0G4GUU9_9ALVE</name>
<feature type="transmembrane region" description="Helical" evidence="2">
    <location>
        <begin position="479"/>
        <end position="503"/>
    </location>
</feature>
<keyword evidence="2" id="KW-0472">Membrane</keyword>
<protein>
    <recommendedName>
        <fullName evidence="4">Transmembrane protein</fullName>
    </recommendedName>
</protein>
<evidence type="ECO:0000256" key="1">
    <source>
        <dbReference type="SAM" id="MobiDB-lite"/>
    </source>
</evidence>
<feature type="region of interest" description="Disordered" evidence="1">
    <location>
        <begin position="1"/>
        <end position="106"/>
    </location>
</feature>
<sequence length="636" mass="68867">MKKGSGPPHDNAPSVVDETLLASSCSSMPRIEQGETEESSPSASLPPSTPVFSLPRPSPVNLLPRRPGKEGTGTRERQGEEDVHNPSEDRQGNPSLFSRKNSGQQALQTLEGDDCEGKSTLPVVSTCAPKQQNGLDGLVDQQERTFCVPQPATKSTGELAISPQRDSEEGEARQRVSSSLSSSVILSAAFSSCDEGEQGLADQRENDLEGGGCAEGNQEPVPGRARFSQSVAVACYEVEEDSAPSQALPVQEKEEGVSGSTQGGKRESSVSRGASRCLLPSNLDSKERGTEDWYGSDLSKWTFRNVIRNRNLNPWIGIAIILAAVGAGLSVPILRLSDMSRAVREFRSHGISPGALVVLLYTQYSVTVFAAFVGLVGFGFSPRTPAWTWALRVPIFTSVVNGALRLLDPFEGLLVAYATAGLYLSVFFVAYSVFSFPGASWINHGLHVLRCTFILYDYSSEIALGLLTIEKGVDLKSDLFLTAGVCIVVCACTVDVPLLVYNLEHNHVRTVPLSNVFRVLLWMSMFAEFVVLGSLWFVSPFVHGESSEEEKGVQVTLLVITSLLTILGVVDKILLLRGFDVMLVIEQRFDRVKQSVTPVLSRMTQRVRDTFTSSRAQTRQSRSGTQGGVTVAETVV</sequence>
<feature type="transmembrane region" description="Helical" evidence="2">
    <location>
        <begin position="515"/>
        <end position="537"/>
    </location>
</feature>
<organism evidence="3">
    <name type="scientific">Chromera velia CCMP2878</name>
    <dbReference type="NCBI Taxonomy" id="1169474"/>
    <lineage>
        <taxon>Eukaryota</taxon>
        <taxon>Sar</taxon>
        <taxon>Alveolata</taxon>
        <taxon>Colpodellida</taxon>
        <taxon>Chromeraceae</taxon>
        <taxon>Chromera</taxon>
    </lineage>
</organism>
<feature type="region of interest" description="Disordered" evidence="1">
    <location>
        <begin position="149"/>
        <end position="179"/>
    </location>
</feature>
<feature type="compositionally biased region" description="Polar residues" evidence="1">
    <location>
        <begin position="92"/>
        <end position="106"/>
    </location>
</feature>
<feature type="region of interest" description="Disordered" evidence="1">
    <location>
        <begin position="610"/>
        <end position="636"/>
    </location>
</feature>
<dbReference type="VEuPathDB" id="CryptoDB:Cvel_23486"/>
<evidence type="ECO:0008006" key="4">
    <source>
        <dbReference type="Google" id="ProtNLM"/>
    </source>
</evidence>
<keyword evidence="2" id="KW-1133">Transmembrane helix</keyword>
<gene>
    <name evidence="3" type="ORF">Cvel_23486</name>
</gene>
<proteinExistence type="predicted"/>
<feature type="transmembrane region" description="Helical" evidence="2">
    <location>
        <begin position="355"/>
        <end position="380"/>
    </location>
</feature>
<evidence type="ECO:0000256" key="2">
    <source>
        <dbReference type="SAM" id="Phobius"/>
    </source>
</evidence>
<feature type="transmembrane region" description="Helical" evidence="2">
    <location>
        <begin position="315"/>
        <end position="334"/>
    </location>
</feature>
<feature type="transmembrane region" description="Helical" evidence="2">
    <location>
        <begin position="414"/>
        <end position="434"/>
    </location>
</feature>
<feature type="transmembrane region" description="Helical" evidence="2">
    <location>
        <begin position="386"/>
        <end position="407"/>
    </location>
</feature>
<feature type="compositionally biased region" description="Basic and acidic residues" evidence="1">
    <location>
        <begin position="67"/>
        <end position="91"/>
    </location>
</feature>
<keyword evidence="2" id="KW-0812">Transmembrane</keyword>
<feature type="region of interest" description="Disordered" evidence="1">
    <location>
        <begin position="196"/>
        <end position="222"/>
    </location>
</feature>
<dbReference type="EMBL" id="CDMZ01001575">
    <property type="protein sequence ID" value="CEM34622.1"/>
    <property type="molecule type" value="Genomic_DNA"/>
</dbReference>
<feature type="compositionally biased region" description="Basic and acidic residues" evidence="1">
    <location>
        <begin position="165"/>
        <end position="174"/>
    </location>
</feature>
<feature type="region of interest" description="Disordered" evidence="1">
    <location>
        <begin position="243"/>
        <end position="273"/>
    </location>
</feature>
<reference evidence="3" key="1">
    <citation type="submission" date="2014-11" db="EMBL/GenBank/DDBJ databases">
        <authorList>
            <person name="Otto D Thomas"/>
            <person name="Naeem Raeece"/>
        </authorList>
    </citation>
    <scope>NUCLEOTIDE SEQUENCE</scope>
</reference>
<feature type="transmembrane region" description="Helical" evidence="2">
    <location>
        <begin position="557"/>
        <end position="575"/>
    </location>
</feature>
<accession>A0A0G4GUU9</accession>
<evidence type="ECO:0000313" key="3">
    <source>
        <dbReference type="EMBL" id="CEM34622.1"/>
    </source>
</evidence>
<feature type="compositionally biased region" description="Low complexity" evidence="1">
    <location>
        <begin position="612"/>
        <end position="624"/>
    </location>
</feature>